<evidence type="ECO:0000256" key="1">
    <source>
        <dbReference type="SAM" id="MobiDB-lite"/>
    </source>
</evidence>
<evidence type="ECO:0000256" key="2">
    <source>
        <dbReference type="SAM" id="SignalP"/>
    </source>
</evidence>
<dbReference type="Proteomes" id="UP001610446">
    <property type="component" value="Unassembled WGS sequence"/>
</dbReference>
<sequence length="672" mass="73370">MRYLYALTLLPLALPAVVYGEAKDPLDVLGNIEALSNLKQFVSLASSLSSLVDNTDNNKEESEDSDPLDPNRKADVLSQIQHVAGLASTLLDLASERDPATSEKLEGVRNTNGDTAVDRDQIDILGGIKALQQFASLAGGIGSLLDVSSLAQEEKKGPVKVDRAGETPRQAPPKAKKQPTSRKPTAQKTPKKSVPPPVKEPVDFIARLDAIKMVTTLASKLSGLTDPNSEASPIERVQNLMNDPDVRDAFHYIYTNAHKVFTPEMLEAAKAFIRTSNLIPPEYREIAIAVLEALSAVFSPQFARDFQQALGTITQVGIDLGPWLATGFDLLQWALKTFDADYIAWMNREVGIWQRAITSPQMGMLTAYLTDPETLAGVTASVERVKKALTAERIHRLHALFEEAGIFDLEDGEYVEFGGHLGARFRGQFTTEQGLAELKHFLDALEELLRTGTLDVAARAMQMRAPVVAPALAGDIHSIYVQSGVVVDILAQLAEALQGFVEVMHPLLEFEVRAAKVTSWEFWAELNSVVEKFSATPVTSLGAVHELLVMLSRVLEPEHVPGLRLLILDCGRTLAEPHVLGSVPANVPGNVTGIFMSTEVEMLGLVESAPVLEAEHLEHVLALLHRFDAVLGPGQDEAVRVRQTIVLLNKVSSFVVQILQVFDSQDNHRDEL</sequence>
<comment type="caution">
    <text evidence="3">The sequence shown here is derived from an EMBL/GenBank/DDBJ whole genome shotgun (WGS) entry which is preliminary data.</text>
</comment>
<dbReference type="EMBL" id="JBFXLU010000244">
    <property type="protein sequence ID" value="KAL2833467.1"/>
    <property type="molecule type" value="Genomic_DNA"/>
</dbReference>
<feature type="region of interest" description="Disordered" evidence="1">
    <location>
        <begin position="153"/>
        <end position="199"/>
    </location>
</feature>
<organism evidence="3 4">
    <name type="scientific">Aspergillus pseudoustus</name>
    <dbReference type="NCBI Taxonomy" id="1810923"/>
    <lineage>
        <taxon>Eukaryota</taxon>
        <taxon>Fungi</taxon>
        <taxon>Dikarya</taxon>
        <taxon>Ascomycota</taxon>
        <taxon>Pezizomycotina</taxon>
        <taxon>Eurotiomycetes</taxon>
        <taxon>Eurotiomycetidae</taxon>
        <taxon>Eurotiales</taxon>
        <taxon>Aspergillaceae</taxon>
        <taxon>Aspergillus</taxon>
        <taxon>Aspergillus subgen. Nidulantes</taxon>
    </lineage>
</organism>
<feature type="chain" id="PRO_5045831689" evidence="2">
    <location>
        <begin position="21"/>
        <end position="672"/>
    </location>
</feature>
<keyword evidence="4" id="KW-1185">Reference proteome</keyword>
<feature type="region of interest" description="Disordered" evidence="1">
    <location>
        <begin position="52"/>
        <end position="71"/>
    </location>
</feature>
<evidence type="ECO:0000313" key="3">
    <source>
        <dbReference type="EMBL" id="KAL2833467.1"/>
    </source>
</evidence>
<feature type="signal peptide" evidence="2">
    <location>
        <begin position="1"/>
        <end position="20"/>
    </location>
</feature>
<protein>
    <submittedName>
        <fullName evidence="3">Uncharacterized protein</fullName>
    </submittedName>
</protein>
<feature type="compositionally biased region" description="Basic and acidic residues" evidence="1">
    <location>
        <begin position="153"/>
        <end position="166"/>
    </location>
</feature>
<name>A0ABR4J097_9EURO</name>
<accession>A0ABR4J097</accession>
<gene>
    <name evidence="3" type="ORF">BJY01DRAFT_239506</name>
</gene>
<reference evidence="3 4" key="1">
    <citation type="submission" date="2024-07" db="EMBL/GenBank/DDBJ databases">
        <title>Section-level genome sequencing and comparative genomics of Aspergillus sections Usti and Cavernicolus.</title>
        <authorList>
            <consortium name="Lawrence Berkeley National Laboratory"/>
            <person name="Nybo J.L."/>
            <person name="Vesth T.C."/>
            <person name="Theobald S."/>
            <person name="Frisvad J.C."/>
            <person name="Larsen T.O."/>
            <person name="Kjaerboelling I."/>
            <person name="Rothschild-Mancinelli K."/>
            <person name="Lyhne E.K."/>
            <person name="Kogle M.E."/>
            <person name="Barry K."/>
            <person name="Clum A."/>
            <person name="Na H."/>
            <person name="Ledsgaard L."/>
            <person name="Lin J."/>
            <person name="Lipzen A."/>
            <person name="Kuo A."/>
            <person name="Riley R."/>
            <person name="Mondo S."/>
            <person name="Labutti K."/>
            <person name="Haridas S."/>
            <person name="Pangalinan J."/>
            <person name="Salamov A.A."/>
            <person name="Simmons B.A."/>
            <person name="Magnuson J.K."/>
            <person name="Chen J."/>
            <person name="Drula E."/>
            <person name="Henrissat B."/>
            <person name="Wiebenga A."/>
            <person name="Lubbers R.J."/>
            <person name="Gomes A.C."/>
            <person name="Makela M.R."/>
            <person name="Stajich J."/>
            <person name="Grigoriev I.V."/>
            <person name="Mortensen U.H."/>
            <person name="De Vries R.P."/>
            <person name="Baker S.E."/>
            <person name="Andersen M.R."/>
        </authorList>
    </citation>
    <scope>NUCLEOTIDE SEQUENCE [LARGE SCALE GENOMIC DNA]</scope>
    <source>
        <strain evidence="3 4">CBS 123904</strain>
    </source>
</reference>
<evidence type="ECO:0000313" key="4">
    <source>
        <dbReference type="Proteomes" id="UP001610446"/>
    </source>
</evidence>
<keyword evidence="2" id="KW-0732">Signal</keyword>
<proteinExistence type="predicted"/>